<dbReference type="AlphaFoldDB" id="X0YTX3"/>
<gene>
    <name evidence="2" type="ORF">S01H4_03822</name>
</gene>
<proteinExistence type="predicted"/>
<evidence type="ECO:0000313" key="2">
    <source>
        <dbReference type="EMBL" id="GAG59700.1"/>
    </source>
</evidence>
<evidence type="ECO:0000259" key="1">
    <source>
        <dbReference type="Pfam" id="PF10635"/>
    </source>
</evidence>
<dbReference type="EMBL" id="BART01000970">
    <property type="protein sequence ID" value="GAG59700.1"/>
    <property type="molecule type" value="Genomic_DNA"/>
</dbReference>
<feature type="domain" description="DNA integrity scanning DisA linker region" evidence="1">
    <location>
        <begin position="1"/>
        <end position="57"/>
    </location>
</feature>
<accession>X0YTX3</accession>
<protein>
    <recommendedName>
        <fullName evidence="1">DNA integrity scanning DisA linker region domain-containing protein</fullName>
    </recommendedName>
</protein>
<organism evidence="2">
    <name type="scientific">marine sediment metagenome</name>
    <dbReference type="NCBI Taxonomy" id="412755"/>
    <lineage>
        <taxon>unclassified sequences</taxon>
        <taxon>metagenomes</taxon>
        <taxon>ecological metagenomes</taxon>
    </lineage>
</organism>
<dbReference type="InterPro" id="IPR038331">
    <property type="entry name" value="DisA_sf"/>
</dbReference>
<comment type="caution">
    <text evidence="2">The sequence shown here is derived from an EMBL/GenBank/DDBJ whole genome shotgun (WGS) entry which is preliminary data.</text>
</comment>
<dbReference type="Pfam" id="PF10635">
    <property type="entry name" value="DisA-linker"/>
    <property type="match status" value="1"/>
</dbReference>
<reference evidence="2" key="1">
    <citation type="journal article" date="2014" name="Front. Microbiol.">
        <title>High frequency of phylogenetically diverse reductive dehalogenase-homologous genes in deep subseafloor sedimentary metagenomes.</title>
        <authorList>
            <person name="Kawai M."/>
            <person name="Futagami T."/>
            <person name="Toyoda A."/>
            <person name="Takaki Y."/>
            <person name="Nishi S."/>
            <person name="Hori S."/>
            <person name="Arai W."/>
            <person name="Tsubouchi T."/>
            <person name="Morono Y."/>
            <person name="Uchiyama I."/>
            <person name="Ito T."/>
            <person name="Fujiyama A."/>
            <person name="Inagaki F."/>
            <person name="Takami H."/>
        </authorList>
    </citation>
    <scope>NUCLEOTIDE SEQUENCE</scope>
    <source>
        <strain evidence="2">Expedition CK06-06</strain>
    </source>
</reference>
<name>X0YTX3_9ZZZZ</name>
<dbReference type="InterPro" id="IPR018906">
    <property type="entry name" value="DNA_integrity_scan_DisA_link"/>
</dbReference>
<dbReference type="Gene3D" id="1.20.1260.110">
    <property type="entry name" value="DNA integrity scanning linker region"/>
    <property type="match status" value="1"/>
</dbReference>
<sequence>MQLSQIMDKINENVFYLIKDYSSDVSKFNAIIKMVSNLSHKKLTNINKLVEILGFSPPTVYLGKIVYPRGYRILSSLTKLPKHLIENIIENFKKLATIKKLSIKFTYI</sequence>
<dbReference type="Gene3D" id="1.10.150.20">
    <property type="entry name" value="5' to 3' exonuclease, C-terminal subdomain"/>
    <property type="match status" value="1"/>
</dbReference>